<dbReference type="Gene3D" id="4.10.1290.10">
    <property type="entry name" value="Tumor necrosis factor receptor superfamily"/>
    <property type="match status" value="2"/>
</dbReference>
<evidence type="ECO:0000313" key="5">
    <source>
        <dbReference type="Proteomes" id="UP000261640"/>
    </source>
</evidence>
<name>A0A3Q3RFR1_9TELE</name>
<keyword evidence="5" id="KW-1185">Reference proteome</keyword>
<dbReference type="GO" id="GO:0002244">
    <property type="term" value="P:hematopoietic progenitor cell differentiation"/>
    <property type="evidence" value="ECO:0007669"/>
    <property type="project" value="TreeGrafter"/>
</dbReference>
<reference evidence="4" key="1">
    <citation type="submission" date="2025-08" db="UniProtKB">
        <authorList>
            <consortium name="Ensembl"/>
        </authorList>
    </citation>
    <scope>IDENTIFICATION</scope>
</reference>
<dbReference type="AlphaFoldDB" id="A0A3Q3RFR1"/>
<keyword evidence="2" id="KW-0472">Membrane</keyword>
<organism evidence="4 5">
    <name type="scientific">Mastacembelus armatus</name>
    <name type="common">zig-zag eel</name>
    <dbReference type="NCBI Taxonomy" id="205130"/>
    <lineage>
        <taxon>Eukaryota</taxon>
        <taxon>Metazoa</taxon>
        <taxon>Chordata</taxon>
        <taxon>Craniata</taxon>
        <taxon>Vertebrata</taxon>
        <taxon>Euteleostomi</taxon>
        <taxon>Actinopterygii</taxon>
        <taxon>Neopterygii</taxon>
        <taxon>Teleostei</taxon>
        <taxon>Neoteleostei</taxon>
        <taxon>Acanthomorphata</taxon>
        <taxon>Anabantaria</taxon>
        <taxon>Synbranchiformes</taxon>
        <taxon>Mastacembelidae</taxon>
        <taxon>Mastacembelus</taxon>
    </lineage>
</organism>
<dbReference type="InterPro" id="IPR022317">
    <property type="entry name" value="TNFR_13B"/>
</dbReference>
<evidence type="ECO:0000259" key="3">
    <source>
        <dbReference type="Pfam" id="PF09305"/>
    </source>
</evidence>
<dbReference type="PANTHER" id="PTHR15511">
    <property type="entry name" value="TUMOR NECROSIS FACTOR RECEPTOR SUPERFAMILY MEMBER 13B"/>
    <property type="match status" value="1"/>
</dbReference>
<sequence length="248" mass="27476">MDGNCPERQYWDGLVKQCVNCDLVCKQPDEIPRCTSYCAANCKALPGHYYDGLLRKCVQCSEVCGRHPAECSTHCQMPTPPLTTTKLLDKVTSHRPNSRELSVPIALEDSTIVLYSLLALCMVLLVSSLSLALAIFPKRSRAKPSKPRPKEADHNQESVIQPGQEVGFPGCQLQQNSKGYSIRPTDREPSDDSIPTETCVCVHCFPDLKALGQGNDRPLRAPFTFCQQAVPSRAHMQTELSKCQKLIC</sequence>
<dbReference type="GeneTree" id="ENSGT00940000173159"/>
<dbReference type="GO" id="GO:0030889">
    <property type="term" value="P:negative regulation of B cell proliferation"/>
    <property type="evidence" value="ECO:0007669"/>
    <property type="project" value="TreeGrafter"/>
</dbReference>
<dbReference type="Ensembl" id="ENSMAMT00000000823.2">
    <property type="protein sequence ID" value="ENSMAMP00000000805.2"/>
    <property type="gene ID" value="ENSMAMG00000000585.2"/>
</dbReference>
<dbReference type="SUPFAM" id="SSF57586">
    <property type="entry name" value="TNF receptor-like"/>
    <property type="match status" value="2"/>
</dbReference>
<evidence type="ECO:0000256" key="1">
    <source>
        <dbReference type="SAM" id="MobiDB-lite"/>
    </source>
</evidence>
<feature type="domain" description="TACI cysteine-rich" evidence="3">
    <location>
        <begin position="41"/>
        <end position="76"/>
    </location>
</feature>
<keyword evidence="2" id="KW-1133">Transmembrane helix</keyword>
<dbReference type="InParanoid" id="A0A3Q3RFR1"/>
<dbReference type="GO" id="GO:0001782">
    <property type="term" value="P:B cell homeostasis"/>
    <property type="evidence" value="ECO:0007669"/>
    <property type="project" value="TreeGrafter"/>
</dbReference>
<dbReference type="PANTHER" id="PTHR15511:SF2">
    <property type="entry name" value="TUMOR NECROSIS FACTOR RECEPTOR SUPERFAMILY MEMBER 13B"/>
    <property type="match status" value="1"/>
</dbReference>
<reference evidence="4" key="2">
    <citation type="submission" date="2025-09" db="UniProtKB">
        <authorList>
            <consortium name="Ensembl"/>
        </authorList>
    </citation>
    <scope>IDENTIFICATION</scope>
</reference>
<feature type="region of interest" description="Disordered" evidence="1">
    <location>
        <begin position="140"/>
        <end position="170"/>
    </location>
</feature>
<dbReference type="GO" id="GO:0005886">
    <property type="term" value="C:plasma membrane"/>
    <property type="evidence" value="ECO:0007669"/>
    <property type="project" value="InterPro"/>
</dbReference>
<feature type="transmembrane region" description="Helical" evidence="2">
    <location>
        <begin position="112"/>
        <end position="136"/>
    </location>
</feature>
<evidence type="ECO:0000256" key="2">
    <source>
        <dbReference type="SAM" id="Phobius"/>
    </source>
</evidence>
<keyword evidence="2" id="KW-0812">Transmembrane</keyword>
<proteinExistence type="predicted"/>
<evidence type="ECO:0000313" key="4">
    <source>
        <dbReference type="Ensembl" id="ENSMAMP00000000805.2"/>
    </source>
</evidence>
<dbReference type="STRING" id="205130.ENSMAMP00000000805"/>
<dbReference type="Proteomes" id="UP000261640">
    <property type="component" value="Unplaced"/>
</dbReference>
<dbReference type="Pfam" id="PF09305">
    <property type="entry name" value="TACI-CRD2"/>
    <property type="match status" value="1"/>
</dbReference>
<protein>
    <submittedName>
        <fullName evidence="4">TNF receptor superfamily member 13B</fullName>
    </submittedName>
</protein>
<accession>A0A3Q3RFR1</accession>
<dbReference type="InterPro" id="IPR015384">
    <property type="entry name" value="TACI_Cys-rich-dom"/>
</dbReference>